<comment type="caution">
    <text evidence="1">The sequence shown here is derived from an EMBL/GenBank/DDBJ whole genome shotgun (WGS) entry which is preliminary data.</text>
</comment>
<evidence type="ECO:0000313" key="1">
    <source>
        <dbReference type="EMBL" id="KAI7750460.1"/>
    </source>
</evidence>
<proteinExistence type="predicted"/>
<dbReference type="Proteomes" id="UP001206925">
    <property type="component" value="Unassembled WGS sequence"/>
</dbReference>
<evidence type="ECO:0000313" key="2">
    <source>
        <dbReference type="Proteomes" id="UP001206925"/>
    </source>
</evidence>
<organism evidence="1 2">
    <name type="scientific">Ambrosia artemisiifolia</name>
    <name type="common">Common ragweed</name>
    <dbReference type="NCBI Taxonomy" id="4212"/>
    <lineage>
        <taxon>Eukaryota</taxon>
        <taxon>Viridiplantae</taxon>
        <taxon>Streptophyta</taxon>
        <taxon>Embryophyta</taxon>
        <taxon>Tracheophyta</taxon>
        <taxon>Spermatophyta</taxon>
        <taxon>Magnoliopsida</taxon>
        <taxon>eudicotyledons</taxon>
        <taxon>Gunneridae</taxon>
        <taxon>Pentapetalae</taxon>
        <taxon>asterids</taxon>
        <taxon>campanulids</taxon>
        <taxon>Asterales</taxon>
        <taxon>Asteraceae</taxon>
        <taxon>Asteroideae</taxon>
        <taxon>Heliantheae alliance</taxon>
        <taxon>Heliantheae</taxon>
        <taxon>Ambrosia</taxon>
    </lineage>
</organism>
<dbReference type="EMBL" id="JAMZMK010006150">
    <property type="protein sequence ID" value="KAI7750460.1"/>
    <property type="molecule type" value="Genomic_DNA"/>
</dbReference>
<sequence>MSSTTKALRFHLSPSLENLYGVIRIMMFSADSDLQHLSPPYLDLNIEYRMFPMNINAGNSPALASSWFPSNKTTYANRYASGEEVAKKSCNLYEFLRS</sequence>
<accession>A0AAD5GPK1</accession>
<name>A0AAD5GPK1_AMBAR</name>
<keyword evidence="2" id="KW-1185">Reference proteome</keyword>
<dbReference type="AlphaFoldDB" id="A0AAD5GPK1"/>
<reference evidence="1" key="1">
    <citation type="submission" date="2022-06" db="EMBL/GenBank/DDBJ databases">
        <title>Uncovering the hologenomic basis of an extraordinary plant invasion.</title>
        <authorList>
            <person name="Bieker V.C."/>
            <person name="Martin M.D."/>
            <person name="Gilbert T."/>
            <person name="Hodgins K."/>
            <person name="Battlay P."/>
            <person name="Petersen B."/>
            <person name="Wilson J."/>
        </authorList>
    </citation>
    <scope>NUCLEOTIDE SEQUENCE</scope>
    <source>
        <strain evidence="1">AA19_3_7</strain>
        <tissue evidence="1">Leaf</tissue>
    </source>
</reference>
<protein>
    <submittedName>
        <fullName evidence="1">Uncharacterized protein</fullName>
    </submittedName>
</protein>
<gene>
    <name evidence="1" type="ORF">M8C21_028931</name>
</gene>